<reference evidence="1" key="1">
    <citation type="submission" date="2022-07" db="EMBL/GenBank/DDBJ databases">
        <title>The genome of Lyophyllum shimeji provides insight into the initial evolution of ectomycorrhizal fungal genome.</title>
        <authorList>
            <person name="Kobayashi Y."/>
            <person name="Shibata T."/>
            <person name="Hirakawa H."/>
            <person name="Shigenobu S."/>
            <person name="Nishiyama T."/>
            <person name="Yamada A."/>
            <person name="Hasebe M."/>
            <person name="Kawaguchi M."/>
        </authorList>
    </citation>
    <scope>NUCLEOTIDE SEQUENCE</scope>
    <source>
        <strain evidence="1">AT787</strain>
    </source>
</reference>
<dbReference type="AlphaFoldDB" id="A0A9P3PM14"/>
<proteinExistence type="predicted"/>
<accession>A0A9P3PM14</accession>
<dbReference type="EMBL" id="BRPK01000005">
    <property type="protein sequence ID" value="GLB38812.1"/>
    <property type="molecule type" value="Genomic_DNA"/>
</dbReference>
<name>A0A9P3PM14_LYOSH</name>
<sequence length="90" mass="10013">MNSLLRYPRSPVPCAQGKPCEGGLIDFAKRRYIDTACVSRGVFSPFHVISVVLYFSTVLSAPFSCDVVTPYDVLCALYYLEFARSLRIGP</sequence>
<dbReference type="Proteomes" id="UP001063166">
    <property type="component" value="Unassembled WGS sequence"/>
</dbReference>
<evidence type="ECO:0000313" key="2">
    <source>
        <dbReference type="Proteomes" id="UP001063166"/>
    </source>
</evidence>
<evidence type="ECO:0000313" key="1">
    <source>
        <dbReference type="EMBL" id="GLB38812.1"/>
    </source>
</evidence>
<gene>
    <name evidence="1" type="ORF">LshimejAT787_0506770</name>
</gene>
<protein>
    <submittedName>
        <fullName evidence="1">Uncharacterized protein</fullName>
    </submittedName>
</protein>
<organism evidence="1 2">
    <name type="scientific">Lyophyllum shimeji</name>
    <name type="common">Hon-shimeji</name>
    <name type="synonym">Tricholoma shimeji</name>
    <dbReference type="NCBI Taxonomy" id="47721"/>
    <lineage>
        <taxon>Eukaryota</taxon>
        <taxon>Fungi</taxon>
        <taxon>Dikarya</taxon>
        <taxon>Basidiomycota</taxon>
        <taxon>Agaricomycotina</taxon>
        <taxon>Agaricomycetes</taxon>
        <taxon>Agaricomycetidae</taxon>
        <taxon>Agaricales</taxon>
        <taxon>Tricholomatineae</taxon>
        <taxon>Lyophyllaceae</taxon>
        <taxon>Lyophyllum</taxon>
    </lineage>
</organism>
<keyword evidence="2" id="KW-1185">Reference proteome</keyword>
<comment type="caution">
    <text evidence="1">The sequence shown here is derived from an EMBL/GenBank/DDBJ whole genome shotgun (WGS) entry which is preliminary data.</text>
</comment>